<evidence type="ECO:0000256" key="1">
    <source>
        <dbReference type="SAM" id="MobiDB-lite"/>
    </source>
</evidence>
<dbReference type="EMBL" id="JBIGIC010000003">
    <property type="protein sequence ID" value="MFG6486358.1"/>
    <property type="molecule type" value="Genomic_DNA"/>
</dbReference>
<feature type="compositionally biased region" description="Pro residues" evidence="1">
    <location>
        <begin position="85"/>
        <end position="97"/>
    </location>
</feature>
<sequence>MSYILDALRRAEADRERERGQVPGLHTQPQPTGGAAPATGRSRWLPWAGGGLLVLAGVGAGSWWAGSAHDTTPPVPSMPQAALPAPMPVATPEPVTPPVASAPMPQPAASGSPYLPPMPPPVAVAAAPAPVAATVPAAAPAPTAEARIPALAELPESTRRELPRLTISGSVYSDDPASRFVIVNGEVVREGARLGADLSLEQIRQHELVLRFKGQRYRQPV</sequence>
<feature type="domain" description="Type II secretion system protein GspB C-terminal" evidence="2">
    <location>
        <begin position="162"/>
        <end position="220"/>
    </location>
</feature>
<organism evidence="3 4">
    <name type="scientific">Pelomonas candidula</name>
    <dbReference type="NCBI Taxonomy" id="3299025"/>
    <lineage>
        <taxon>Bacteria</taxon>
        <taxon>Pseudomonadati</taxon>
        <taxon>Pseudomonadota</taxon>
        <taxon>Betaproteobacteria</taxon>
        <taxon>Burkholderiales</taxon>
        <taxon>Sphaerotilaceae</taxon>
        <taxon>Roseateles</taxon>
    </lineage>
</organism>
<dbReference type="InterPro" id="IPR032389">
    <property type="entry name" value="GspB_C"/>
</dbReference>
<dbReference type="Pfam" id="PF16537">
    <property type="entry name" value="T2SSB"/>
    <property type="match status" value="1"/>
</dbReference>
<accession>A0ABW7H8W8</accession>
<proteinExistence type="predicted"/>
<feature type="compositionally biased region" description="Basic and acidic residues" evidence="1">
    <location>
        <begin position="11"/>
        <end position="20"/>
    </location>
</feature>
<evidence type="ECO:0000313" key="3">
    <source>
        <dbReference type="EMBL" id="MFG6486358.1"/>
    </source>
</evidence>
<feature type="region of interest" description="Disordered" evidence="1">
    <location>
        <begin position="11"/>
        <end position="43"/>
    </location>
</feature>
<keyword evidence="4" id="KW-1185">Reference proteome</keyword>
<dbReference type="RefSeq" id="WP_394407371.1">
    <property type="nucleotide sequence ID" value="NZ_JBIGIC010000003.1"/>
</dbReference>
<protein>
    <submittedName>
        <fullName evidence="3">General secretion pathway protein GspB</fullName>
    </submittedName>
</protein>
<feature type="region of interest" description="Disordered" evidence="1">
    <location>
        <begin position="71"/>
        <end position="112"/>
    </location>
</feature>
<gene>
    <name evidence="3" type="ORF">ACG04R_06730</name>
</gene>
<evidence type="ECO:0000259" key="2">
    <source>
        <dbReference type="Pfam" id="PF16537"/>
    </source>
</evidence>
<comment type="caution">
    <text evidence="3">The sequence shown here is derived from an EMBL/GenBank/DDBJ whole genome shotgun (WGS) entry which is preliminary data.</text>
</comment>
<reference evidence="3 4" key="1">
    <citation type="submission" date="2024-08" db="EMBL/GenBank/DDBJ databases">
        <authorList>
            <person name="Lu H."/>
        </authorList>
    </citation>
    <scope>NUCLEOTIDE SEQUENCE [LARGE SCALE GENOMIC DNA]</scope>
    <source>
        <strain evidence="3 4">BYS78W</strain>
    </source>
</reference>
<name>A0ABW7H8W8_9BURK</name>
<dbReference type="Proteomes" id="UP001606134">
    <property type="component" value="Unassembled WGS sequence"/>
</dbReference>
<evidence type="ECO:0000313" key="4">
    <source>
        <dbReference type="Proteomes" id="UP001606134"/>
    </source>
</evidence>